<evidence type="ECO:0000313" key="4">
    <source>
        <dbReference type="EMBL" id="GMA96359.1"/>
    </source>
</evidence>
<feature type="domain" description="N-acetyltransferase" evidence="3">
    <location>
        <begin position="105"/>
        <end position="255"/>
    </location>
</feature>
<dbReference type="Gene3D" id="3.40.630.30">
    <property type="match status" value="1"/>
</dbReference>
<keyword evidence="5" id="KW-1185">Reference proteome</keyword>
<reference evidence="5" key="1">
    <citation type="journal article" date="2019" name="Int. J. Syst. Evol. Microbiol.">
        <title>The Global Catalogue of Microorganisms (GCM) 10K type strain sequencing project: providing services to taxonomists for standard genome sequencing and annotation.</title>
        <authorList>
            <consortium name="The Broad Institute Genomics Platform"/>
            <consortium name="The Broad Institute Genome Sequencing Center for Infectious Disease"/>
            <person name="Wu L."/>
            <person name="Ma J."/>
        </authorList>
    </citation>
    <scope>NUCLEOTIDE SEQUENCE [LARGE SCALE GENOMIC DNA]</scope>
    <source>
        <strain evidence="5">NBRC 108894</strain>
    </source>
</reference>
<name>A0ABQ6K7J2_9MICO</name>
<dbReference type="Pfam" id="PF00583">
    <property type="entry name" value="Acetyltransf_1"/>
    <property type="match status" value="1"/>
</dbReference>
<evidence type="ECO:0000256" key="2">
    <source>
        <dbReference type="ARBA" id="ARBA00023315"/>
    </source>
</evidence>
<dbReference type="Proteomes" id="UP001157034">
    <property type="component" value="Unassembled WGS sequence"/>
</dbReference>
<evidence type="ECO:0000256" key="1">
    <source>
        <dbReference type="ARBA" id="ARBA00022679"/>
    </source>
</evidence>
<comment type="caution">
    <text evidence="4">The sequence shown here is derived from an EMBL/GenBank/DDBJ whole genome shotgun (WGS) entry which is preliminary data.</text>
</comment>
<organism evidence="4 5">
    <name type="scientific">Pseudolysinimonas kribbensis</name>
    <dbReference type="NCBI Taxonomy" id="433641"/>
    <lineage>
        <taxon>Bacteria</taxon>
        <taxon>Bacillati</taxon>
        <taxon>Actinomycetota</taxon>
        <taxon>Actinomycetes</taxon>
        <taxon>Micrococcales</taxon>
        <taxon>Microbacteriaceae</taxon>
        <taxon>Pseudolysinimonas</taxon>
    </lineage>
</organism>
<protein>
    <recommendedName>
        <fullName evidence="3">N-acetyltransferase domain-containing protein</fullName>
    </recommendedName>
</protein>
<keyword evidence="1" id="KW-0808">Transferase</keyword>
<dbReference type="PANTHER" id="PTHR43877:SF2">
    <property type="entry name" value="AMINOALKYLPHOSPHONATE N-ACETYLTRANSFERASE-RELATED"/>
    <property type="match status" value="1"/>
</dbReference>
<accession>A0ABQ6K7J2</accession>
<dbReference type="PROSITE" id="PS51186">
    <property type="entry name" value="GNAT"/>
    <property type="match status" value="1"/>
</dbReference>
<dbReference type="InterPro" id="IPR016181">
    <property type="entry name" value="Acyl_CoA_acyltransferase"/>
</dbReference>
<evidence type="ECO:0000259" key="3">
    <source>
        <dbReference type="PROSITE" id="PS51186"/>
    </source>
</evidence>
<dbReference type="SUPFAM" id="SSF55729">
    <property type="entry name" value="Acyl-CoA N-acyltransferases (Nat)"/>
    <property type="match status" value="1"/>
</dbReference>
<evidence type="ECO:0000313" key="5">
    <source>
        <dbReference type="Proteomes" id="UP001157034"/>
    </source>
</evidence>
<gene>
    <name evidence="4" type="ORF">GCM10025881_31830</name>
</gene>
<proteinExistence type="predicted"/>
<dbReference type="InterPro" id="IPR050832">
    <property type="entry name" value="Bact_Acetyltransf"/>
</dbReference>
<dbReference type="InterPro" id="IPR000182">
    <property type="entry name" value="GNAT_dom"/>
</dbReference>
<keyword evidence="2" id="KW-0012">Acyltransferase</keyword>
<dbReference type="EMBL" id="BSVB01000001">
    <property type="protein sequence ID" value="GMA96359.1"/>
    <property type="molecule type" value="Genomic_DNA"/>
</dbReference>
<sequence>MQGVAITDRDLAARNRRTLLACFDQDARGSRGARVVRAPGIAVAVFVTPPEGAYLNNAVLESSVSDAERAAAVAFAEHEYASAGIAEFAIWIDEHDDAGQRFLTDRGYRQTESTLAMSMDLGEVPAPPAGPAGVELVWDDWDAYCELLELPGFLADADPAAYRVVTARVEGGGAEAMAFHHDGDCGIFNVGTTEAVRRRGLGAMVTRALLDDAVARGCGTASLQSTPEAERLYARLGFRALGRIREFSRSRPERS</sequence>
<dbReference type="PANTHER" id="PTHR43877">
    <property type="entry name" value="AMINOALKYLPHOSPHONATE N-ACETYLTRANSFERASE-RELATED-RELATED"/>
    <property type="match status" value="1"/>
</dbReference>